<evidence type="ECO:0000256" key="3">
    <source>
        <dbReference type="ARBA" id="ARBA00023136"/>
    </source>
</evidence>
<sequence>MSQFKGAKIAYVVFALVIFSLVANIAYLGMTGKHLISDSDIKAFAKSRGKVETVEYATRGEIYTSDNEIVASNVQKFKLIAIVSDKRPGYGDKKAHVVNVTDTANKIAPILGMDPVSMAQKMQEAIDEGKYQVEFGTHGNNLSANQKKEIEQTGLTGLEFEEANSRNYPLGDFCSYIIGYAKNMEKNGVKGLVGEMGLEAIYDEILAGKNGYKVYQKDAKGFILPNGVLKQKDAVDGQDIYLTLNSSLQRDLDHLLTKEAGEAGANKASAVIMEAKTGKILALSNYPSFNPNDRKINDYKNFFFDTAYECGSVFKSFVYASSIESGLYNGSTLYESGKYDYGGSRPIRDHNNGAGWGSISYDEGFYRSSNVAICNLLEKGYTNRDELIETYEKLGFFQSSTIDGFDSSSGVALYKKDKSRAAYLTTGFGQGSTVTMVQLLRAYSVFANDGKMVEPYLVDRIVNKENNEVTYNGKTKYSEKIFSSSTVSRIRDLLKGVVSESMGTAKKFALDNGVQIIGKTGTGQMVGENGTYSSTNYTKSFAGMAPYEDPQIVTIVVFQGPDNNTTDHQANIIKNIVPSALSVISSYNASNNEISTEEYRLDSYINQSVNYVKAKLESKTLNVQIIGNGSTVIEQFPEAKSKITKNDRVFIKTESSDISIPNFIGWSRKDVLTFGSLSGLNITIDGNNGLVANQSLPEGSIMHSGDALTITLQ</sequence>
<dbReference type="Pfam" id="PF03793">
    <property type="entry name" value="PASTA"/>
    <property type="match status" value="1"/>
</dbReference>
<dbReference type="InterPro" id="IPR012338">
    <property type="entry name" value="Beta-lactam/transpept-like"/>
</dbReference>
<reference evidence="7" key="1">
    <citation type="submission" date="2016-10" db="EMBL/GenBank/DDBJ databases">
        <authorList>
            <person name="Varghese N."/>
            <person name="Submissions S."/>
        </authorList>
    </citation>
    <scope>NUCLEOTIDE SEQUENCE [LARGE SCALE GENOMIC DNA]</scope>
    <source>
        <strain evidence="7">DSM 1551</strain>
    </source>
</reference>
<proteinExistence type="inferred from homology"/>
<dbReference type="InterPro" id="IPR001460">
    <property type="entry name" value="PCN-bd_Tpept"/>
</dbReference>
<keyword evidence="4" id="KW-1133">Transmembrane helix</keyword>
<evidence type="ECO:0000256" key="1">
    <source>
        <dbReference type="ARBA" id="ARBA00004370"/>
    </source>
</evidence>
<dbReference type="GO" id="GO:0005886">
    <property type="term" value="C:plasma membrane"/>
    <property type="evidence" value="ECO:0007669"/>
    <property type="project" value="TreeGrafter"/>
</dbReference>
<dbReference type="InterPro" id="IPR005311">
    <property type="entry name" value="PBP_dimer"/>
</dbReference>
<dbReference type="Pfam" id="PF00905">
    <property type="entry name" value="Transpeptidase"/>
    <property type="match status" value="1"/>
</dbReference>
<dbReference type="SUPFAM" id="SSF56601">
    <property type="entry name" value="beta-lactamase/transpeptidase-like"/>
    <property type="match status" value="1"/>
</dbReference>
<keyword evidence="3 4" id="KW-0472">Membrane</keyword>
<comment type="subcellular location">
    <subcellularLocation>
        <location evidence="1">Membrane</location>
    </subcellularLocation>
</comment>
<protein>
    <submittedName>
        <fullName evidence="6">Penicillin-binding protein 2B</fullName>
    </submittedName>
</protein>
<dbReference type="GeneID" id="78289380"/>
<comment type="similarity">
    <text evidence="2">Belongs to the transpeptidase family.</text>
</comment>
<keyword evidence="4" id="KW-0812">Transmembrane</keyword>
<keyword evidence="7" id="KW-1185">Reference proteome</keyword>
<evidence type="ECO:0000313" key="7">
    <source>
        <dbReference type="Proteomes" id="UP000198558"/>
    </source>
</evidence>
<dbReference type="PROSITE" id="PS51178">
    <property type="entry name" value="PASTA"/>
    <property type="match status" value="1"/>
</dbReference>
<dbReference type="CDD" id="cd06575">
    <property type="entry name" value="PASTA_Pbp2x-like_2"/>
    <property type="match status" value="1"/>
</dbReference>
<dbReference type="Gene3D" id="3.40.710.10">
    <property type="entry name" value="DD-peptidase/beta-lactamase superfamily"/>
    <property type="match status" value="1"/>
</dbReference>
<evidence type="ECO:0000259" key="5">
    <source>
        <dbReference type="PROSITE" id="PS51178"/>
    </source>
</evidence>
<dbReference type="PANTHER" id="PTHR30627:SF26">
    <property type="entry name" value="PENICILLIN-BINDING PROTEIN 2B"/>
    <property type="match status" value="1"/>
</dbReference>
<name>A0A1I0HBF9_9FIRM</name>
<dbReference type="GO" id="GO:0008658">
    <property type="term" value="F:penicillin binding"/>
    <property type="evidence" value="ECO:0007669"/>
    <property type="project" value="InterPro"/>
</dbReference>
<organism evidence="6 7">
    <name type="scientific">Thomasclavelia cocleata</name>
    <dbReference type="NCBI Taxonomy" id="69824"/>
    <lineage>
        <taxon>Bacteria</taxon>
        <taxon>Bacillati</taxon>
        <taxon>Bacillota</taxon>
        <taxon>Erysipelotrichia</taxon>
        <taxon>Erysipelotrichales</taxon>
        <taxon>Coprobacillaceae</taxon>
        <taxon>Thomasclavelia</taxon>
    </lineage>
</organism>
<dbReference type="SMART" id="SM00740">
    <property type="entry name" value="PASTA"/>
    <property type="match status" value="2"/>
</dbReference>
<dbReference type="SUPFAM" id="SSF56519">
    <property type="entry name" value="Penicillin binding protein dimerisation domain"/>
    <property type="match status" value="1"/>
</dbReference>
<dbReference type="RefSeq" id="WP_092356360.1">
    <property type="nucleotide sequence ID" value="NZ_FOIN01000047.1"/>
</dbReference>
<feature type="domain" description="PASTA" evidence="5">
    <location>
        <begin position="595"/>
        <end position="655"/>
    </location>
</feature>
<feature type="transmembrane region" description="Helical" evidence="4">
    <location>
        <begin position="9"/>
        <end position="30"/>
    </location>
</feature>
<dbReference type="GO" id="GO:0071555">
    <property type="term" value="P:cell wall organization"/>
    <property type="evidence" value="ECO:0007669"/>
    <property type="project" value="TreeGrafter"/>
</dbReference>
<dbReference type="Gene3D" id="3.30.70.2110">
    <property type="match status" value="1"/>
</dbReference>
<dbReference type="OrthoDB" id="9804124at2"/>
<accession>A0A1I0HBF9</accession>
<dbReference type="Pfam" id="PF03717">
    <property type="entry name" value="PBP_dimer"/>
    <property type="match status" value="1"/>
</dbReference>
<evidence type="ECO:0000256" key="4">
    <source>
        <dbReference type="SAM" id="Phobius"/>
    </source>
</evidence>
<dbReference type="Proteomes" id="UP000198558">
    <property type="component" value="Unassembled WGS sequence"/>
</dbReference>
<dbReference type="AlphaFoldDB" id="A0A1I0HBF9"/>
<dbReference type="Gene3D" id="3.90.1310.10">
    <property type="entry name" value="Penicillin-binding protein 2a (Domain 2)"/>
    <property type="match status" value="1"/>
</dbReference>
<dbReference type="CDD" id="cd06576">
    <property type="entry name" value="PASTA_Pbp2x-like_1"/>
    <property type="match status" value="1"/>
</dbReference>
<gene>
    <name evidence="6" type="ORF">SAMN04489758_1473</name>
</gene>
<dbReference type="PANTHER" id="PTHR30627">
    <property type="entry name" value="PEPTIDOGLYCAN D,D-TRANSPEPTIDASE"/>
    <property type="match status" value="1"/>
</dbReference>
<dbReference type="EMBL" id="FOIN01000047">
    <property type="protein sequence ID" value="SET81019.1"/>
    <property type="molecule type" value="Genomic_DNA"/>
</dbReference>
<dbReference type="InterPro" id="IPR050515">
    <property type="entry name" value="Beta-lactam/transpept"/>
</dbReference>
<dbReference type="Gene3D" id="2.20.70.70">
    <property type="match status" value="1"/>
</dbReference>
<evidence type="ECO:0000256" key="2">
    <source>
        <dbReference type="ARBA" id="ARBA00007171"/>
    </source>
</evidence>
<evidence type="ECO:0000313" key="6">
    <source>
        <dbReference type="EMBL" id="SET81019.1"/>
    </source>
</evidence>
<dbReference type="SUPFAM" id="SSF54184">
    <property type="entry name" value="Penicillin-binding protein 2x (pbp-2x), c-terminal domain"/>
    <property type="match status" value="2"/>
</dbReference>
<dbReference type="InterPro" id="IPR005543">
    <property type="entry name" value="PASTA_dom"/>
</dbReference>
<dbReference type="InterPro" id="IPR036138">
    <property type="entry name" value="PBP_dimer_sf"/>
</dbReference>